<dbReference type="Gene3D" id="1.10.1760.20">
    <property type="match status" value="1"/>
</dbReference>
<keyword evidence="1" id="KW-1133">Transmembrane helix</keyword>
<feature type="transmembrane region" description="Helical" evidence="1">
    <location>
        <begin position="12"/>
        <end position="34"/>
    </location>
</feature>
<reference evidence="2" key="1">
    <citation type="submission" date="2019-11" db="EMBL/GenBank/DDBJ databases">
        <authorList>
            <person name="Feng L."/>
        </authorList>
    </citation>
    <scope>NUCLEOTIDE SEQUENCE</scope>
    <source>
        <strain evidence="2">AundefinedLFYP135</strain>
    </source>
</reference>
<dbReference type="AlphaFoldDB" id="A0A6N2VBI8"/>
<evidence type="ECO:0000313" key="2">
    <source>
        <dbReference type="EMBL" id="VYT26863.1"/>
    </source>
</evidence>
<organism evidence="2">
    <name type="scientific">uncultured Anaerotruncus sp</name>
    <dbReference type="NCBI Taxonomy" id="905011"/>
    <lineage>
        <taxon>Bacteria</taxon>
        <taxon>Bacillati</taxon>
        <taxon>Bacillota</taxon>
        <taxon>Clostridia</taxon>
        <taxon>Eubacteriales</taxon>
        <taxon>Oscillospiraceae</taxon>
        <taxon>Anaerotruncus</taxon>
        <taxon>environmental samples</taxon>
    </lineage>
</organism>
<feature type="transmembrane region" description="Helical" evidence="1">
    <location>
        <begin position="174"/>
        <end position="199"/>
    </location>
</feature>
<feature type="transmembrane region" description="Helical" evidence="1">
    <location>
        <begin position="86"/>
        <end position="109"/>
    </location>
</feature>
<dbReference type="InterPro" id="IPR012652">
    <property type="entry name" value="ThiW"/>
</dbReference>
<feature type="transmembrane region" description="Helical" evidence="1">
    <location>
        <begin position="54"/>
        <end position="74"/>
    </location>
</feature>
<dbReference type="EMBL" id="CACRSL010000005">
    <property type="protein sequence ID" value="VYT26863.1"/>
    <property type="molecule type" value="Genomic_DNA"/>
</dbReference>
<name>A0A6N2VBI8_9FIRM</name>
<keyword evidence="1" id="KW-0812">Transmembrane</keyword>
<feature type="transmembrane region" description="Helical" evidence="1">
    <location>
        <begin position="115"/>
        <end position="135"/>
    </location>
</feature>
<proteinExistence type="predicted"/>
<gene>
    <name evidence="2" type="ORF">AULFYP135_02380</name>
</gene>
<protein>
    <submittedName>
        <fullName evidence="2">Thiamine-precursor transporter protein (ThiW)</fullName>
    </submittedName>
</protein>
<accession>A0A6N2VBI8</accession>
<sequence>MPSRPANLIRIMPAEGALIVIFCRHSAIGIGGFLFTSRHFQKGGLFMQHSVKKLATAGLLTALGVVCSAFYIPVGASKCFPIQHAVNVLGGVILGPGYAVAMAFATSLIRNLMGTGSLLAFPGSMVGALLCGLLYQRTHKMWAAFLGETVGTGILGGLLCYPVATLLLGKEAALFAYVLPFLISSVGGALLSVAFLTALDRTKALDQVKHSLGV</sequence>
<dbReference type="Pfam" id="PF09512">
    <property type="entry name" value="ThiW"/>
    <property type="match status" value="1"/>
</dbReference>
<keyword evidence="1" id="KW-0472">Membrane</keyword>
<feature type="transmembrane region" description="Helical" evidence="1">
    <location>
        <begin position="142"/>
        <end position="168"/>
    </location>
</feature>
<evidence type="ECO:0000256" key="1">
    <source>
        <dbReference type="SAM" id="Phobius"/>
    </source>
</evidence>
<dbReference type="NCBIfam" id="TIGR02359">
    <property type="entry name" value="thiW"/>
    <property type="match status" value="1"/>
</dbReference>